<dbReference type="OrthoDB" id="8477818at2"/>
<evidence type="ECO:0000313" key="2">
    <source>
        <dbReference type="EMBL" id="AHF02962.1"/>
    </source>
</evidence>
<dbReference type="EMBL" id="CP007031">
    <property type="protein sequence ID" value="AHF02962.1"/>
    <property type="molecule type" value="Genomic_DNA"/>
</dbReference>
<dbReference type="Pfam" id="PF03435">
    <property type="entry name" value="Sacchrp_dh_NADP"/>
    <property type="match status" value="1"/>
</dbReference>
<dbReference type="InterPro" id="IPR036291">
    <property type="entry name" value="NAD(P)-bd_dom_sf"/>
</dbReference>
<dbReference type="SUPFAM" id="SSF51735">
    <property type="entry name" value="NAD(P)-binding Rossmann-fold domains"/>
    <property type="match status" value="1"/>
</dbReference>
<dbReference type="eggNOG" id="COG1748">
    <property type="taxonomic scope" value="Bacteria"/>
</dbReference>
<dbReference type="KEGG" id="mpur:MARPU_03060"/>
<dbReference type="AlphaFoldDB" id="W0DWX8"/>
<dbReference type="PANTHER" id="PTHR43781">
    <property type="entry name" value="SACCHAROPINE DEHYDROGENASE"/>
    <property type="match status" value="1"/>
</dbReference>
<evidence type="ECO:0000313" key="3">
    <source>
        <dbReference type="Proteomes" id="UP000005275"/>
    </source>
</evidence>
<dbReference type="STRING" id="765910.MARPU_03060"/>
<name>W0DWX8_MARPU</name>
<feature type="domain" description="Saccharopine dehydrogenase NADP binding" evidence="1">
    <location>
        <begin position="8"/>
        <end position="106"/>
    </location>
</feature>
<sequence>MSRRDERILLLGGFGRVGLEAARYLLENSELSLLLCGRRARALPEWMSAFGARVESRVLDVEDTAALDAACAASRLVIACVGPSGLIGDRVALACKRVGVPLVDAGGYDPLLHALEADEQRAAARAPLVINVGLLPGLSGMFPQWLIETQARGRAVERLDLAYVGRDAWTYHSAWDIVSSLGGFGEDRGFCYLREQQVVSTPMRRAMYKATFPEPIGAATTMLLYSEEIARLARTHAITEAHVHGANIGPRAALVCMLAKMLGWHASRSGIERGARWLVRASARDMRKLAPAYGIRARLRYRDGASDTALLTLTDTYRATGAVIALTAAALLEQKTPEPGVQLLHEAVPAVPFMARLREQGLVEIGRESAAGAVVAAGEVSA</sequence>
<gene>
    <name evidence="2" type="ORF">MARPU_03060</name>
</gene>
<protein>
    <submittedName>
        <fullName evidence="2">Saccharopine dehydrogenase</fullName>
    </submittedName>
</protein>
<proteinExistence type="predicted"/>
<dbReference type="Gene3D" id="3.40.50.720">
    <property type="entry name" value="NAD(P)-binding Rossmann-like Domain"/>
    <property type="match status" value="1"/>
</dbReference>
<organism evidence="2 3">
    <name type="scientific">Marichromatium purpuratum 984</name>
    <dbReference type="NCBI Taxonomy" id="765910"/>
    <lineage>
        <taxon>Bacteria</taxon>
        <taxon>Pseudomonadati</taxon>
        <taxon>Pseudomonadota</taxon>
        <taxon>Gammaproteobacteria</taxon>
        <taxon>Chromatiales</taxon>
        <taxon>Chromatiaceae</taxon>
        <taxon>Marichromatium</taxon>
    </lineage>
</organism>
<keyword evidence="3" id="KW-1185">Reference proteome</keyword>
<dbReference type="Proteomes" id="UP000005275">
    <property type="component" value="Chromosome"/>
</dbReference>
<dbReference type="HOGENOM" id="CLU_723217_0_0_6"/>
<accession>W0DWX8</accession>
<dbReference type="RefSeq" id="WP_005224883.1">
    <property type="nucleotide sequence ID" value="NZ_CP007031.1"/>
</dbReference>
<reference evidence="2 3" key="1">
    <citation type="submission" date="2013-12" db="EMBL/GenBank/DDBJ databases">
        <authorList>
            <consortium name="DOE Joint Genome Institute"/>
            <person name="Bryant D.A."/>
            <person name="Huntemann M."/>
            <person name="Han J."/>
            <person name="Chen A."/>
            <person name="Kyrpides N."/>
            <person name="Mavromatis K."/>
            <person name="Markowitz V."/>
            <person name="Palaniappan K."/>
            <person name="Ivanova N."/>
            <person name="Schaumberg A."/>
            <person name="Pati A."/>
            <person name="Liolios K."/>
            <person name="Nordberg H.P."/>
            <person name="Cantor M.N."/>
            <person name="Hua S.X."/>
            <person name="Woyke T."/>
        </authorList>
    </citation>
    <scope>NUCLEOTIDE SEQUENCE [LARGE SCALE GENOMIC DNA]</scope>
    <source>
        <strain evidence="2 3">984</strain>
    </source>
</reference>
<evidence type="ECO:0000259" key="1">
    <source>
        <dbReference type="Pfam" id="PF03435"/>
    </source>
</evidence>
<dbReference type="PANTHER" id="PTHR43781:SF1">
    <property type="entry name" value="SACCHAROPINE DEHYDROGENASE"/>
    <property type="match status" value="1"/>
</dbReference>
<dbReference type="InterPro" id="IPR005097">
    <property type="entry name" value="Sacchrp_dh_NADP-bd"/>
</dbReference>